<dbReference type="Pfam" id="PF04134">
    <property type="entry name" value="DCC1-like"/>
    <property type="match status" value="1"/>
</dbReference>
<organism evidence="1 2">
    <name type="scientific">Streptomyces triticagri</name>
    <dbReference type="NCBI Taxonomy" id="2293568"/>
    <lineage>
        <taxon>Bacteria</taxon>
        <taxon>Bacillati</taxon>
        <taxon>Actinomycetota</taxon>
        <taxon>Actinomycetes</taxon>
        <taxon>Kitasatosporales</taxon>
        <taxon>Streptomycetaceae</taxon>
        <taxon>Streptomyces</taxon>
    </lineage>
</organism>
<evidence type="ECO:0000313" key="1">
    <source>
        <dbReference type="EMBL" id="RFU87505.1"/>
    </source>
</evidence>
<dbReference type="AlphaFoldDB" id="A0A372MAG4"/>
<dbReference type="OrthoDB" id="277004at2"/>
<dbReference type="GO" id="GO:0015035">
    <property type="term" value="F:protein-disulfide reductase activity"/>
    <property type="evidence" value="ECO:0007669"/>
    <property type="project" value="InterPro"/>
</dbReference>
<dbReference type="EMBL" id="QUAK01000028">
    <property type="protein sequence ID" value="RFU87505.1"/>
    <property type="molecule type" value="Genomic_DNA"/>
</dbReference>
<dbReference type="InterPro" id="IPR007263">
    <property type="entry name" value="DCC1-like"/>
</dbReference>
<accession>A0A372MAG4</accession>
<sequence length="173" mass="18657">MTGPIADRRPALPPVRRLTVLYDAECSLCTHVRGWLAGQRQLVPIDLVPAGSEEARRRFPAIDHGSTFDDITVIGDGGQLYRGPAAWVVTLWALAEHRPLAHRLSTPAGARIARATALAAARYRSAQRPSEGKWGGGVYRRGDGWTYRPDRGWVFAGAGTAPDGCDSGRCPTG</sequence>
<proteinExistence type="predicted"/>
<dbReference type="RefSeq" id="WP_128554962.1">
    <property type="nucleotide sequence ID" value="NZ_QUAK01000028.1"/>
</dbReference>
<keyword evidence="2" id="KW-1185">Reference proteome</keyword>
<reference evidence="1 2" key="1">
    <citation type="submission" date="2018-08" db="EMBL/GenBank/DDBJ databases">
        <title>Isolation, diversity and antifungal activity of Actinobacteria from wheat.</title>
        <authorList>
            <person name="Han C."/>
        </authorList>
    </citation>
    <scope>NUCLEOTIDE SEQUENCE [LARGE SCALE GENOMIC DNA]</scope>
    <source>
        <strain evidence="1 2">NEAU-YY421</strain>
    </source>
</reference>
<gene>
    <name evidence="1" type="ORF">DY218_06550</name>
</gene>
<comment type="caution">
    <text evidence="1">The sequence shown here is derived from an EMBL/GenBank/DDBJ whole genome shotgun (WGS) entry which is preliminary data.</text>
</comment>
<protein>
    <submittedName>
        <fullName evidence="1">DUF393 domain-containing protein</fullName>
    </submittedName>
</protein>
<name>A0A372MAG4_9ACTN</name>
<evidence type="ECO:0000313" key="2">
    <source>
        <dbReference type="Proteomes" id="UP000263094"/>
    </source>
</evidence>
<dbReference type="Proteomes" id="UP000263094">
    <property type="component" value="Unassembled WGS sequence"/>
</dbReference>